<comment type="caution">
    <text evidence="13">The sequence shown here is derived from an EMBL/GenBank/DDBJ whole genome shotgun (WGS) entry which is preliminary data.</text>
</comment>
<dbReference type="PANTHER" id="PTHR24376">
    <property type="entry name" value="ZINC FINGER PROTEIN"/>
    <property type="match status" value="1"/>
</dbReference>
<dbReference type="PROSITE" id="PS00028">
    <property type="entry name" value="ZINC_FINGER_C2H2_1"/>
    <property type="match status" value="20"/>
</dbReference>
<feature type="domain" description="C2H2-type" evidence="12">
    <location>
        <begin position="1300"/>
        <end position="1327"/>
    </location>
</feature>
<feature type="domain" description="C2H2-type" evidence="12">
    <location>
        <begin position="1409"/>
        <end position="1436"/>
    </location>
</feature>
<feature type="region of interest" description="Disordered" evidence="11">
    <location>
        <begin position="547"/>
        <end position="567"/>
    </location>
</feature>
<evidence type="ECO:0000256" key="2">
    <source>
        <dbReference type="ARBA" id="ARBA00022723"/>
    </source>
</evidence>
<dbReference type="GO" id="GO:0001228">
    <property type="term" value="F:DNA-binding transcription activator activity, RNA polymerase II-specific"/>
    <property type="evidence" value="ECO:0007669"/>
    <property type="project" value="TreeGrafter"/>
</dbReference>
<evidence type="ECO:0000256" key="5">
    <source>
        <dbReference type="ARBA" id="ARBA00022833"/>
    </source>
</evidence>
<dbReference type="SMART" id="SM00355">
    <property type="entry name" value="ZnF_C2H2"/>
    <property type="match status" value="26"/>
</dbReference>
<feature type="region of interest" description="Disordered" evidence="11">
    <location>
        <begin position="1"/>
        <end position="31"/>
    </location>
</feature>
<keyword evidence="9" id="KW-0539">Nucleus</keyword>
<feature type="domain" description="C2H2-type" evidence="12">
    <location>
        <begin position="122"/>
        <end position="149"/>
    </location>
</feature>
<feature type="domain" description="C2H2-type" evidence="12">
    <location>
        <begin position="649"/>
        <end position="676"/>
    </location>
</feature>
<feature type="domain" description="C2H2-type" evidence="12">
    <location>
        <begin position="394"/>
        <end position="422"/>
    </location>
</feature>
<dbReference type="Proteomes" id="UP000824540">
    <property type="component" value="Unassembled WGS sequence"/>
</dbReference>
<keyword evidence="7" id="KW-0238">DNA-binding</keyword>
<feature type="domain" description="C2H2-type" evidence="12">
    <location>
        <begin position="1245"/>
        <end position="1272"/>
    </location>
</feature>
<evidence type="ECO:0000256" key="9">
    <source>
        <dbReference type="ARBA" id="ARBA00023242"/>
    </source>
</evidence>
<dbReference type="Gene3D" id="3.30.160.60">
    <property type="entry name" value="Classic Zinc Finger"/>
    <property type="match status" value="15"/>
</dbReference>
<dbReference type="GO" id="GO:0000978">
    <property type="term" value="F:RNA polymerase II cis-regulatory region sequence-specific DNA binding"/>
    <property type="evidence" value="ECO:0007669"/>
    <property type="project" value="TreeGrafter"/>
</dbReference>
<evidence type="ECO:0000256" key="6">
    <source>
        <dbReference type="ARBA" id="ARBA00023015"/>
    </source>
</evidence>
<feature type="region of interest" description="Disordered" evidence="11">
    <location>
        <begin position="1099"/>
        <end position="1123"/>
    </location>
</feature>
<keyword evidence="4 10" id="KW-0863">Zinc-finger</keyword>
<evidence type="ECO:0000256" key="10">
    <source>
        <dbReference type="PROSITE-ProRule" id="PRU00042"/>
    </source>
</evidence>
<feature type="domain" description="C2H2-type" evidence="12">
    <location>
        <begin position="1205"/>
        <end position="1233"/>
    </location>
</feature>
<dbReference type="Pfam" id="PF00096">
    <property type="entry name" value="zf-C2H2"/>
    <property type="match status" value="9"/>
</dbReference>
<feature type="domain" description="C2H2-type" evidence="12">
    <location>
        <begin position="888"/>
        <end position="916"/>
    </location>
</feature>
<feature type="domain" description="C2H2-type" evidence="12">
    <location>
        <begin position="216"/>
        <end position="243"/>
    </location>
</feature>
<dbReference type="GO" id="GO:0008270">
    <property type="term" value="F:zinc ion binding"/>
    <property type="evidence" value="ECO:0007669"/>
    <property type="project" value="UniProtKB-KW"/>
</dbReference>
<dbReference type="FunFam" id="3.30.160.60:FF:000446">
    <property type="entry name" value="Zinc finger protein"/>
    <property type="match status" value="2"/>
</dbReference>
<feature type="domain" description="C2H2-type" evidence="12">
    <location>
        <begin position="319"/>
        <end position="343"/>
    </location>
</feature>
<dbReference type="PANTHER" id="PTHR24376:SF84">
    <property type="entry name" value="ZINC FINGER PROTEIN 521"/>
    <property type="match status" value="1"/>
</dbReference>
<feature type="domain" description="C2H2-type" evidence="12">
    <location>
        <begin position="438"/>
        <end position="461"/>
    </location>
</feature>
<feature type="domain" description="C2H2-type" evidence="12">
    <location>
        <begin position="173"/>
        <end position="200"/>
    </location>
</feature>
<evidence type="ECO:0000256" key="7">
    <source>
        <dbReference type="ARBA" id="ARBA00023125"/>
    </source>
</evidence>
<feature type="domain" description="C2H2-type" evidence="12">
    <location>
        <begin position="1485"/>
        <end position="1512"/>
    </location>
</feature>
<feature type="domain" description="C2H2-type" evidence="12">
    <location>
        <begin position="1026"/>
        <end position="1053"/>
    </location>
</feature>
<organism evidence="13 14">
    <name type="scientific">Albula glossodonta</name>
    <name type="common">roundjaw bonefish</name>
    <dbReference type="NCBI Taxonomy" id="121402"/>
    <lineage>
        <taxon>Eukaryota</taxon>
        <taxon>Metazoa</taxon>
        <taxon>Chordata</taxon>
        <taxon>Craniata</taxon>
        <taxon>Vertebrata</taxon>
        <taxon>Euteleostomi</taxon>
        <taxon>Actinopterygii</taxon>
        <taxon>Neopterygii</taxon>
        <taxon>Teleostei</taxon>
        <taxon>Albuliformes</taxon>
        <taxon>Albulidae</taxon>
        <taxon>Albula</taxon>
    </lineage>
</organism>
<evidence type="ECO:0000256" key="11">
    <source>
        <dbReference type="SAM" id="MobiDB-lite"/>
    </source>
</evidence>
<keyword evidence="2" id="KW-0479">Metal-binding</keyword>
<keyword evidence="8" id="KW-0804">Transcription</keyword>
<proteinExistence type="predicted"/>
<feature type="domain" description="C2H2-type" evidence="12">
    <location>
        <begin position="695"/>
        <end position="722"/>
    </location>
</feature>
<protein>
    <recommendedName>
        <fullName evidence="12">C2H2-type domain-containing protein</fullName>
    </recommendedName>
</protein>
<dbReference type="InterPro" id="IPR036236">
    <property type="entry name" value="Znf_C2H2_sf"/>
</dbReference>
<evidence type="ECO:0000256" key="1">
    <source>
        <dbReference type="ARBA" id="ARBA00004123"/>
    </source>
</evidence>
<feature type="region of interest" description="Disordered" evidence="11">
    <location>
        <begin position="1373"/>
        <end position="1410"/>
    </location>
</feature>
<reference evidence="13" key="1">
    <citation type="thesis" date="2021" institute="BYU ScholarsArchive" country="Provo, UT, USA">
        <title>Applications of and Algorithms for Genome Assembly and Genomic Analyses with an Emphasis on Marine Teleosts.</title>
        <authorList>
            <person name="Pickett B.D."/>
        </authorList>
    </citation>
    <scope>NUCLEOTIDE SEQUENCE</scope>
    <source>
        <strain evidence="13">HI-2016</strain>
    </source>
</reference>
<name>A0A8T2N3Y2_9TELE</name>
<evidence type="ECO:0000259" key="12">
    <source>
        <dbReference type="PROSITE" id="PS50157"/>
    </source>
</evidence>
<feature type="domain" description="C2H2-type" evidence="12">
    <location>
        <begin position="1153"/>
        <end position="1181"/>
    </location>
</feature>
<feature type="domain" description="C2H2-type" evidence="12">
    <location>
        <begin position="1075"/>
        <end position="1102"/>
    </location>
</feature>
<accession>A0A8T2N3Y2</accession>
<comment type="subcellular location">
    <subcellularLocation>
        <location evidence="1">Nucleus</location>
    </subcellularLocation>
</comment>
<keyword evidence="5" id="KW-0862">Zinc</keyword>
<feature type="compositionally biased region" description="Acidic residues" evidence="11">
    <location>
        <begin position="549"/>
        <end position="559"/>
    </location>
</feature>
<gene>
    <name evidence="13" type="ORF">JZ751_007459</name>
</gene>
<dbReference type="FunFam" id="3.30.160.60:FF:000322">
    <property type="entry name" value="GDNF-inducible zinc finger protein 1"/>
    <property type="match status" value="1"/>
</dbReference>
<dbReference type="OrthoDB" id="6105938at2759"/>
<dbReference type="EMBL" id="JAFBMS010000144">
    <property type="protein sequence ID" value="KAG9334636.1"/>
    <property type="molecule type" value="Genomic_DNA"/>
</dbReference>
<dbReference type="Pfam" id="PF13912">
    <property type="entry name" value="zf-C2H2_6"/>
    <property type="match status" value="2"/>
</dbReference>
<feature type="domain" description="C2H2-type" evidence="12">
    <location>
        <begin position="848"/>
        <end position="875"/>
    </location>
</feature>
<dbReference type="GO" id="GO:0005634">
    <property type="term" value="C:nucleus"/>
    <property type="evidence" value="ECO:0007669"/>
    <property type="project" value="UniProtKB-SubCell"/>
</dbReference>
<keyword evidence="14" id="KW-1185">Reference proteome</keyword>
<dbReference type="InterPro" id="IPR013087">
    <property type="entry name" value="Znf_C2H2_type"/>
</dbReference>
<evidence type="ECO:0000313" key="14">
    <source>
        <dbReference type="Proteomes" id="UP000824540"/>
    </source>
</evidence>
<feature type="domain" description="C2H2-type" evidence="12">
    <location>
        <begin position="772"/>
        <end position="799"/>
    </location>
</feature>
<feature type="domain" description="C2H2-type" evidence="12">
    <location>
        <begin position="1437"/>
        <end position="1465"/>
    </location>
</feature>
<keyword evidence="3" id="KW-0677">Repeat</keyword>
<feature type="domain" description="C2H2-type" evidence="12">
    <location>
        <begin position="359"/>
        <end position="386"/>
    </location>
</feature>
<evidence type="ECO:0000313" key="13">
    <source>
        <dbReference type="EMBL" id="KAG9334636.1"/>
    </source>
</evidence>
<dbReference type="PROSITE" id="PS50157">
    <property type="entry name" value="ZINC_FINGER_C2H2_2"/>
    <property type="match status" value="25"/>
</dbReference>
<dbReference type="SUPFAM" id="SSF57667">
    <property type="entry name" value="beta-beta-alpha zinc fingers"/>
    <property type="match status" value="11"/>
</dbReference>
<feature type="domain" description="C2H2-type" evidence="12">
    <location>
        <begin position="257"/>
        <end position="279"/>
    </location>
</feature>
<feature type="domain" description="C2H2-type" evidence="12">
    <location>
        <begin position="802"/>
        <end position="829"/>
    </location>
</feature>
<evidence type="ECO:0000256" key="3">
    <source>
        <dbReference type="ARBA" id="ARBA00022737"/>
    </source>
</evidence>
<keyword evidence="6" id="KW-0805">Transcription regulation</keyword>
<evidence type="ECO:0000256" key="4">
    <source>
        <dbReference type="ARBA" id="ARBA00022771"/>
    </source>
</evidence>
<feature type="domain" description="C2H2-type" evidence="12">
    <location>
        <begin position="971"/>
        <end position="998"/>
    </location>
</feature>
<feature type="domain" description="C2H2-type" evidence="12">
    <location>
        <begin position="1126"/>
        <end position="1148"/>
    </location>
</feature>
<sequence length="1515" mass="170115">MAAVYTAKGGRSEPDAGTFPPKNTQAGVKRGVAPLLTNAKMIKVEESSEDENTSLAEQIPTRVRSETATMDAIPAIAIKEESIEDDEYVQIKLVDVEESSEERTENNESDRDNESIDGEWLFRCVDCGEAFGQREAYLEHQRQHVHDGPIVCLDSDSQWNDLLVSEDGGRRTLCCAICGRKFSSSRGFFTHQLKHRNEALKQEPGAEVTAPKQRLFKCEDCGKAYSSIGLCLNHQRSHKQASKSVFHQLDHLKKKSFQCPTCGRCYSRASALDAHRRCHEVKLIKVRNSCMEKSVSTQEHVVENGDVTIKEEKKGKPLYECTECGRAFSTTTGLSTHQRFTSHPKCSEAKPKEETKKLFNCNECDKSFLTNTALAIHQRWHIRRARISSSGQSFSCEECGKVFTSLTFYHKHQRLVHSGETPAKSFLHQVCQLKKKAFECKDCGRRFSRATALQSHQLCHTDVFGDAIEKASPKPATTSASSSPPQKLYLCDKVKPESFAIGALVYTQETPQASPVSGDLSCDEADDDMGLDGSEINDFIVEVVSISGSDEEKEENDPEEWSKTDPELEATVKEPLNQVDELSHSLESKAELDKITDCDAKQVDGEAEVDLDVDYEAKQVDKKVDVDLNVDNEGKQVDRLKSPPHKGGFQCPECDRKFSSASAIRCHRLWHKRPMGWAATQKKWNRKSIPSQCLFTCNECGKESTTLSMHRNHMRQHQDPKPYKSLLYQLAGLQKKNFKCEQNQRCTEMMKNESSEQLSSVNGHTRGISKRPTCPICGKKFRHRGILACHMRRHRSMPRKNHTCNICGKSYRLLGCFLKHQQVHESESVPPPVKSFQHQVEQVAYYTYSCPDCGKKFNRAMALQFHMRSHGYETGYPFSKSGVKAEAFQCSHCPVHFSSEEELQDHLNKKHGGCQSEISEGRLDGELQKSPGKLSHFLEKGQTSEVERCAEKSSLKSLSETSVKPFDSEKYQCNECGRGFSVVGALNFHKRIHLQGQSATAASRPPGAVVQDAKFKEEGSEGKGLYICPECGRSFGTNSALGTHRRWHTDKKFASTLSTDMPTSRKDKTVDGGPYRCDQCGKGFFYFCVLRRHQMHHPGSEAQAKTASSPPDPLQVSDGKPAAGGLSCPKCGKTFTRSSLLATHYQAHHVNTSDCAMCNLCFSSEGDLLKHCAEVHPGEKCLQPAEEMSTKPAPTKKPKLKHKLHGCPDCNKRFYKIRGLRAHRWQAHRKNQKATGSVTTTIKPFICTGCDKRYSSQGALYNHRKVCTASKIKSQPAKMDVEEEPSLPQRPSEQTYKWLFKCHKCGKAFPSHERLEAHKDIAKSRPHCCALCCRGYWTETQLQQHLVWHDEVRRRLPADLRYRLSTFTSPTKADLNPGDYTNEYHHDPSRPSVKPGPTSASGAQSPADHKCPQCGDSFPSFLTLQQHQTEHVSDVPYCCSLCPRTFSQVRDLIDHHQECMSESKDWIESGRAPLLGGPPRDGDGLTCIECGITFGQELELHQHYIEHARGQYEVI</sequence>
<evidence type="ECO:0000256" key="8">
    <source>
        <dbReference type="ARBA" id="ARBA00023163"/>
    </source>
</evidence>